<dbReference type="Gene3D" id="3.40.710.10">
    <property type="entry name" value="DD-peptidase/beta-lactamase superfamily"/>
    <property type="match status" value="1"/>
</dbReference>
<feature type="transmembrane region" description="Helical" evidence="1">
    <location>
        <begin position="265"/>
        <end position="284"/>
    </location>
</feature>
<evidence type="ECO:0008006" key="4">
    <source>
        <dbReference type="Google" id="ProtNLM"/>
    </source>
</evidence>
<dbReference type="EMBL" id="PXWF02000017">
    <property type="protein sequence ID" value="PWF55625.1"/>
    <property type="molecule type" value="Genomic_DNA"/>
</dbReference>
<accession>A0A2U2I7D4</accession>
<evidence type="ECO:0000256" key="1">
    <source>
        <dbReference type="SAM" id="Phobius"/>
    </source>
</evidence>
<sequence length="355" mass="37912">MRPAGQFTSTAADMGKLARFLMGDGRIDDKPFIASELLQAMGRPHGTEAAKVGLQVGFGLGLATRDRHGAIGKCHGGSTVGYRAMFCLFPQQQKAFFIAMNADSETANYGLLDALLVTALSLTPPVTEPAPDQAFDPAGWEGYYIPSPNRFASLVWLDTVLNFARLRAVGAGLRFTPFQSPAVELTHVGGALFRANGRASASHVLLTANSGERGIGTGSQSYEKVSLLKLVPLWGSLLIGLLGLAAILISGVIRMATRRISASHPMLVPFAGVVAVLLPLPLFFQQSFLQLGELTLASGSLAAATAMLPVTMLVGIALGMREWRRNWLDLAAMFGVLQLTVVLAAWHLLPFRLWA</sequence>
<feature type="transmembrane region" description="Helical" evidence="1">
    <location>
        <begin position="330"/>
        <end position="349"/>
    </location>
</feature>
<evidence type="ECO:0000313" key="3">
    <source>
        <dbReference type="Proteomes" id="UP000241421"/>
    </source>
</evidence>
<keyword evidence="1" id="KW-0812">Transmembrane</keyword>
<protein>
    <recommendedName>
        <fullName evidence="4">Beta-lactamase-related domain-containing protein</fullName>
    </recommendedName>
</protein>
<name>A0A2U2I7D4_9BURK</name>
<evidence type="ECO:0000313" key="2">
    <source>
        <dbReference type="EMBL" id="PWF55625.1"/>
    </source>
</evidence>
<keyword evidence="3" id="KW-1185">Reference proteome</keyword>
<reference evidence="2 3" key="1">
    <citation type="submission" date="2018-04" db="EMBL/GenBank/DDBJ databases">
        <title>Massilia violaceinigra sp. nov., a novel purple-pigmented bacterium isolated from Tianshan glacier, Xinjiang, China.</title>
        <authorList>
            <person name="Wang H."/>
        </authorList>
    </citation>
    <scope>NUCLEOTIDE SEQUENCE [LARGE SCALE GENOMIC DNA]</scope>
    <source>
        <strain evidence="2 3">B448-2</strain>
    </source>
</reference>
<keyword evidence="1" id="KW-1133">Transmembrane helix</keyword>
<dbReference type="Proteomes" id="UP000241421">
    <property type="component" value="Unassembled WGS sequence"/>
</dbReference>
<dbReference type="InterPro" id="IPR012338">
    <property type="entry name" value="Beta-lactam/transpept-like"/>
</dbReference>
<comment type="caution">
    <text evidence="2">The sequence shown here is derived from an EMBL/GenBank/DDBJ whole genome shotgun (WGS) entry which is preliminary data.</text>
</comment>
<organism evidence="2 3">
    <name type="scientific">Massilia glaciei</name>
    <dbReference type="NCBI Taxonomy" id="1524097"/>
    <lineage>
        <taxon>Bacteria</taxon>
        <taxon>Pseudomonadati</taxon>
        <taxon>Pseudomonadota</taxon>
        <taxon>Betaproteobacteria</taxon>
        <taxon>Burkholderiales</taxon>
        <taxon>Oxalobacteraceae</taxon>
        <taxon>Telluria group</taxon>
        <taxon>Massilia</taxon>
    </lineage>
</organism>
<proteinExistence type="predicted"/>
<feature type="transmembrane region" description="Helical" evidence="1">
    <location>
        <begin position="296"/>
        <end position="318"/>
    </location>
</feature>
<dbReference type="SUPFAM" id="SSF56601">
    <property type="entry name" value="beta-lactamase/transpeptidase-like"/>
    <property type="match status" value="1"/>
</dbReference>
<gene>
    <name evidence="2" type="ORF">C7C56_000950</name>
</gene>
<keyword evidence="1" id="KW-0472">Membrane</keyword>
<dbReference type="AlphaFoldDB" id="A0A2U2I7D4"/>
<feature type="transmembrane region" description="Helical" evidence="1">
    <location>
        <begin position="233"/>
        <end position="253"/>
    </location>
</feature>